<protein>
    <recommendedName>
        <fullName evidence="4">C2 domain-containing protein</fullName>
    </recommendedName>
</protein>
<evidence type="ECO:0000256" key="2">
    <source>
        <dbReference type="ARBA" id="ARBA00022837"/>
    </source>
</evidence>
<dbReference type="InterPro" id="IPR035892">
    <property type="entry name" value="C2_domain_sf"/>
</dbReference>
<evidence type="ECO:0000256" key="3">
    <source>
        <dbReference type="SAM" id="Phobius"/>
    </source>
</evidence>
<dbReference type="Gene3D" id="2.60.40.150">
    <property type="entry name" value="C2 domain"/>
    <property type="match status" value="2"/>
</dbReference>
<feature type="domain" description="C2" evidence="4">
    <location>
        <begin position="195"/>
        <end position="309"/>
    </location>
</feature>
<reference evidence="5" key="1">
    <citation type="submission" date="2022-05" db="EMBL/GenBank/DDBJ databases">
        <authorList>
            <person name="Okamura Y."/>
        </authorList>
    </citation>
    <scope>NUCLEOTIDE SEQUENCE</scope>
</reference>
<proteinExistence type="predicted"/>
<dbReference type="SMART" id="SM00239">
    <property type="entry name" value="C2"/>
    <property type="match status" value="2"/>
</dbReference>
<feature type="domain" description="C2" evidence="4">
    <location>
        <begin position="48"/>
        <end position="162"/>
    </location>
</feature>
<keyword evidence="2" id="KW-0106">Calcium</keyword>
<sequence length="587" mass="67994">MDTASETAVTFRNNSNSIKRWRPSSLMNIVIKNNKSESILQSIDVDKEMNEKKINRSKSLNNSWTTAVTVVLIEAKNVSHLLQDDMTKGLYCKLRLGIESHKSKSSSNSIHPEWRERFKMHLFHDNILHVSLWDRGNPKMSIGSCVVDLAKYPKERTHDLWLELGEGPAKVHLSITMCAVRAVISDECICNFNKYKETYKISNLDTNLNDVGVLHVKVIGARGLGSKPRSYCTLQVDNQKVQTHRAGTTSEILWNRCYLFNISDVTSTLDLKVYESSIANTLLNESIGKVSIPLLRVANNEKRWYALKDRNKRNSARGDHPRVLLQMSLKYHPVKASLKLFQAKEEQHLKKGMKFDIGLLYSNVVFVSHVFQALQQINEYYKRLFEWDDREFSLFVLIGWIIFCYFIEIWMMPLSLLLPFLWHWIWNRHQDNVLIAREPFNEDDLDMNNNIKDESDKGLISRVKINEIPQITITVTKGIEMIASFAEKAQNLVSFKVPFISYVAICLLIGASFGLYLIPYRYIMMAFGIMKYTRKYLNPNRVLNNDLLHFFSRVPDDATLKDWKELHIPKPQEDNSRYLARSVSTSI</sequence>
<dbReference type="PANTHER" id="PTHR45911">
    <property type="entry name" value="C2 DOMAIN-CONTAINING PROTEIN"/>
    <property type="match status" value="1"/>
</dbReference>
<dbReference type="SUPFAM" id="SSF49562">
    <property type="entry name" value="C2 domain (Calcium/lipid-binding domain, CaLB)"/>
    <property type="match status" value="2"/>
</dbReference>
<evidence type="ECO:0000313" key="6">
    <source>
        <dbReference type="Proteomes" id="UP001152562"/>
    </source>
</evidence>
<gene>
    <name evidence="5" type="ORF">PIBRA_LOCUS7393</name>
</gene>
<dbReference type="PANTHER" id="PTHR45911:SF4">
    <property type="entry name" value="MULTIPLE C2 AND TRANSMEMBRANE DOMAIN-CONTAINING PROTEIN"/>
    <property type="match status" value="1"/>
</dbReference>
<feature type="transmembrane region" description="Helical" evidence="3">
    <location>
        <begin position="394"/>
        <end position="422"/>
    </location>
</feature>
<dbReference type="GO" id="GO:0046928">
    <property type="term" value="P:regulation of neurotransmitter secretion"/>
    <property type="evidence" value="ECO:0007669"/>
    <property type="project" value="TreeGrafter"/>
</dbReference>
<organism evidence="5 6">
    <name type="scientific">Pieris brassicae</name>
    <name type="common">White butterfly</name>
    <name type="synonym">Large white butterfly</name>
    <dbReference type="NCBI Taxonomy" id="7116"/>
    <lineage>
        <taxon>Eukaryota</taxon>
        <taxon>Metazoa</taxon>
        <taxon>Ecdysozoa</taxon>
        <taxon>Arthropoda</taxon>
        <taxon>Hexapoda</taxon>
        <taxon>Insecta</taxon>
        <taxon>Pterygota</taxon>
        <taxon>Neoptera</taxon>
        <taxon>Endopterygota</taxon>
        <taxon>Lepidoptera</taxon>
        <taxon>Glossata</taxon>
        <taxon>Ditrysia</taxon>
        <taxon>Papilionoidea</taxon>
        <taxon>Pieridae</taxon>
        <taxon>Pierinae</taxon>
        <taxon>Pieris</taxon>
    </lineage>
</organism>
<dbReference type="EMBL" id="CALOZG010000011">
    <property type="protein sequence ID" value="CAH4030785.1"/>
    <property type="molecule type" value="Genomic_DNA"/>
</dbReference>
<evidence type="ECO:0000313" key="5">
    <source>
        <dbReference type="EMBL" id="CAH4030785.1"/>
    </source>
</evidence>
<dbReference type="Pfam" id="PF00168">
    <property type="entry name" value="C2"/>
    <property type="match status" value="2"/>
</dbReference>
<dbReference type="Proteomes" id="UP001152562">
    <property type="component" value="Unassembled WGS sequence"/>
</dbReference>
<evidence type="ECO:0000259" key="4">
    <source>
        <dbReference type="PROSITE" id="PS50004"/>
    </source>
</evidence>
<keyword evidence="1" id="KW-0479">Metal-binding</keyword>
<dbReference type="AlphaFoldDB" id="A0A9P0TFL9"/>
<keyword evidence="6" id="KW-1185">Reference proteome</keyword>
<keyword evidence="3" id="KW-1133">Transmembrane helix</keyword>
<dbReference type="InterPro" id="IPR000008">
    <property type="entry name" value="C2_dom"/>
</dbReference>
<keyword evidence="3" id="KW-0472">Membrane</keyword>
<dbReference type="PROSITE" id="PS50004">
    <property type="entry name" value="C2"/>
    <property type="match status" value="2"/>
</dbReference>
<name>A0A9P0TFL9_PIEBR</name>
<dbReference type="GO" id="GO:0005509">
    <property type="term" value="F:calcium ion binding"/>
    <property type="evidence" value="ECO:0007669"/>
    <property type="project" value="TreeGrafter"/>
</dbReference>
<dbReference type="GO" id="GO:0030672">
    <property type="term" value="C:synaptic vesicle membrane"/>
    <property type="evidence" value="ECO:0007669"/>
    <property type="project" value="TreeGrafter"/>
</dbReference>
<feature type="transmembrane region" description="Helical" evidence="3">
    <location>
        <begin position="499"/>
        <end position="518"/>
    </location>
</feature>
<accession>A0A9P0TFL9</accession>
<comment type="caution">
    <text evidence="5">The sequence shown here is derived from an EMBL/GenBank/DDBJ whole genome shotgun (WGS) entry which is preliminary data.</text>
</comment>
<evidence type="ECO:0000256" key="1">
    <source>
        <dbReference type="ARBA" id="ARBA00022723"/>
    </source>
</evidence>
<keyword evidence="3" id="KW-0812">Transmembrane</keyword>